<dbReference type="PROSITE" id="PS50109">
    <property type="entry name" value="HIS_KIN"/>
    <property type="match status" value="1"/>
</dbReference>
<accession>A0A9D1XMM3</accession>
<dbReference type="SUPFAM" id="SSF55874">
    <property type="entry name" value="ATPase domain of HSP90 chaperone/DNA topoisomerase II/histidine kinase"/>
    <property type="match status" value="1"/>
</dbReference>
<dbReference type="InterPro" id="IPR005467">
    <property type="entry name" value="His_kinase_dom"/>
</dbReference>
<keyword evidence="4" id="KW-1003">Cell membrane</keyword>
<name>A0A9D1XMM3_9FIRM</name>
<evidence type="ECO:0000256" key="9">
    <source>
        <dbReference type="ARBA" id="ARBA00022777"/>
    </source>
</evidence>
<dbReference type="InterPro" id="IPR036890">
    <property type="entry name" value="HATPase_C_sf"/>
</dbReference>
<dbReference type="PANTHER" id="PTHR45528">
    <property type="entry name" value="SENSOR HISTIDINE KINASE CPXA"/>
    <property type="match status" value="1"/>
</dbReference>
<dbReference type="SMART" id="SM00388">
    <property type="entry name" value="HisKA"/>
    <property type="match status" value="1"/>
</dbReference>
<protein>
    <recommendedName>
        <fullName evidence="3">histidine kinase</fullName>
        <ecNumber evidence="3">2.7.13.3</ecNumber>
    </recommendedName>
</protein>
<evidence type="ECO:0000256" key="6">
    <source>
        <dbReference type="ARBA" id="ARBA00022679"/>
    </source>
</evidence>
<keyword evidence="5" id="KW-0597">Phosphoprotein</keyword>
<dbReference type="SMART" id="SM00387">
    <property type="entry name" value="HATPase_c"/>
    <property type="match status" value="1"/>
</dbReference>
<evidence type="ECO:0000256" key="8">
    <source>
        <dbReference type="ARBA" id="ARBA00022741"/>
    </source>
</evidence>
<comment type="caution">
    <text evidence="16">The sequence shown here is derived from an EMBL/GenBank/DDBJ whole genome shotgun (WGS) entry which is preliminary data.</text>
</comment>
<evidence type="ECO:0000256" key="3">
    <source>
        <dbReference type="ARBA" id="ARBA00012438"/>
    </source>
</evidence>
<dbReference type="InterPro" id="IPR003661">
    <property type="entry name" value="HisK_dim/P_dom"/>
</dbReference>
<comment type="subcellular location">
    <subcellularLocation>
        <location evidence="2">Cell membrane</location>
        <topology evidence="2">Multi-pass membrane protein</topology>
    </subcellularLocation>
</comment>
<dbReference type="EMBL" id="DXET01000220">
    <property type="protein sequence ID" value="HIX82232.1"/>
    <property type="molecule type" value="Genomic_DNA"/>
</dbReference>
<keyword evidence="12" id="KW-0902">Two-component regulatory system</keyword>
<dbReference type="PANTHER" id="PTHR45528:SF1">
    <property type="entry name" value="SENSOR HISTIDINE KINASE CPXA"/>
    <property type="match status" value="1"/>
</dbReference>
<keyword evidence="8" id="KW-0547">Nucleotide-binding</keyword>
<keyword evidence="9 16" id="KW-0418">Kinase</keyword>
<dbReference type="CDD" id="cd00082">
    <property type="entry name" value="HisKA"/>
    <property type="match status" value="1"/>
</dbReference>
<evidence type="ECO:0000256" key="13">
    <source>
        <dbReference type="ARBA" id="ARBA00023136"/>
    </source>
</evidence>
<dbReference type="Pfam" id="PF00512">
    <property type="entry name" value="HisKA"/>
    <property type="match status" value="1"/>
</dbReference>
<evidence type="ECO:0000259" key="15">
    <source>
        <dbReference type="PROSITE" id="PS50109"/>
    </source>
</evidence>
<reference evidence="16" key="2">
    <citation type="submission" date="2021-04" db="EMBL/GenBank/DDBJ databases">
        <authorList>
            <person name="Gilroy R."/>
        </authorList>
    </citation>
    <scope>NUCLEOTIDE SEQUENCE</scope>
    <source>
        <strain evidence="16">ChiGjej1B1-14440</strain>
    </source>
</reference>
<dbReference type="Gene3D" id="1.10.287.130">
    <property type="match status" value="1"/>
</dbReference>
<keyword evidence="7 14" id="KW-0812">Transmembrane</keyword>
<dbReference type="InterPro" id="IPR004358">
    <property type="entry name" value="Sig_transdc_His_kin-like_C"/>
</dbReference>
<feature type="transmembrane region" description="Helical" evidence="14">
    <location>
        <begin position="20"/>
        <end position="43"/>
    </location>
</feature>
<dbReference type="InterPro" id="IPR036097">
    <property type="entry name" value="HisK_dim/P_sf"/>
</dbReference>
<dbReference type="SUPFAM" id="SSF47384">
    <property type="entry name" value="Homodimeric domain of signal transducing histidine kinase"/>
    <property type="match status" value="1"/>
</dbReference>
<evidence type="ECO:0000313" key="16">
    <source>
        <dbReference type="EMBL" id="HIX82232.1"/>
    </source>
</evidence>
<sequence>MNNSHFKQSLTASLIKKIAITVSITSIAFIILLLYSYEVYHLYIWQEYDLVYQLAQVIKDNLVTIFITMIAVDAIIIFSFRYRESMQYIEKMLEAGKILVADNDTMIKLPYELKEIEDQMNQIKRESLQNKHAIKQAEQQKNDLLLYLAHDLKTPLTSIIGYLNLLVNQPELSAKERADYTKIAYDKAIRLEELIEEFFSIAKYNLSDTIIETETVNLSIMLAQISYEFMPLYQEKKLNCLTQITENLKVQIDINQFERVFDNLIRNAINYSIENSDIIIGARQENDDIIITVSNAIDKNKTYNIDHIFEPFVRLDESRNSKTGGSGLGLAITKKIVELHHGTISAAIDDGRITFTIKLPTVRFL</sequence>
<dbReference type="Pfam" id="PF02518">
    <property type="entry name" value="HATPase_c"/>
    <property type="match status" value="1"/>
</dbReference>
<gene>
    <name evidence="16" type="ORF">H9980_09730</name>
</gene>
<keyword evidence="6" id="KW-0808">Transferase</keyword>
<evidence type="ECO:0000256" key="1">
    <source>
        <dbReference type="ARBA" id="ARBA00000085"/>
    </source>
</evidence>
<evidence type="ECO:0000256" key="11">
    <source>
        <dbReference type="ARBA" id="ARBA00022989"/>
    </source>
</evidence>
<evidence type="ECO:0000256" key="2">
    <source>
        <dbReference type="ARBA" id="ARBA00004651"/>
    </source>
</evidence>
<dbReference type="Proteomes" id="UP000886724">
    <property type="component" value="Unassembled WGS sequence"/>
</dbReference>
<dbReference type="GO" id="GO:0005524">
    <property type="term" value="F:ATP binding"/>
    <property type="evidence" value="ECO:0007669"/>
    <property type="project" value="UniProtKB-KW"/>
</dbReference>
<evidence type="ECO:0000256" key="12">
    <source>
        <dbReference type="ARBA" id="ARBA00023012"/>
    </source>
</evidence>
<reference evidence="16" key="1">
    <citation type="journal article" date="2021" name="PeerJ">
        <title>Extensive microbial diversity within the chicken gut microbiome revealed by metagenomics and culture.</title>
        <authorList>
            <person name="Gilroy R."/>
            <person name="Ravi A."/>
            <person name="Getino M."/>
            <person name="Pursley I."/>
            <person name="Horton D.L."/>
            <person name="Alikhan N.F."/>
            <person name="Baker D."/>
            <person name="Gharbi K."/>
            <person name="Hall N."/>
            <person name="Watson M."/>
            <person name="Adriaenssens E.M."/>
            <person name="Foster-Nyarko E."/>
            <person name="Jarju S."/>
            <person name="Secka A."/>
            <person name="Antonio M."/>
            <person name="Oren A."/>
            <person name="Chaudhuri R.R."/>
            <person name="La Ragione R."/>
            <person name="Hildebrand F."/>
            <person name="Pallen M.J."/>
        </authorList>
    </citation>
    <scope>NUCLEOTIDE SEQUENCE</scope>
    <source>
        <strain evidence="16">ChiGjej1B1-14440</strain>
    </source>
</reference>
<dbReference type="Gene3D" id="3.30.565.10">
    <property type="entry name" value="Histidine kinase-like ATPase, C-terminal domain"/>
    <property type="match status" value="1"/>
</dbReference>
<keyword evidence="11 14" id="KW-1133">Transmembrane helix</keyword>
<keyword evidence="13 14" id="KW-0472">Membrane</keyword>
<dbReference type="FunFam" id="3.30.565.10:FF:000013">
    <property type="entry name" value="Two-component sensor histidine kinase"/>
    <property type="match status" value="1"/>
</dbReference>
<evidence type="ECO:0000256" key="4">
    <source>
        <dbReference type="ARBA" id="ARBA00022475"/>
    </source>
</evidence>
<organism evidence="16 17">
    <name type="scientific">Candidatus Erysipelatoclostridium merdavium</name>
    <dbReference type="NCBI Taxonomy" id="2838566"/>
    <lineage>
        <taxon>Bacteria</taxon>
        <taxon>Bacillati</taxon>
        <taxon>Bacillota</taxon>
        <taxon>Erysipelotrichia</taxon>
        <taxon>Erysipelotrichales</taxon>
        <taxon>Erysipelotrichales incertae sedis</taxon>
    </lineage>
</organism>
<evidence type="ECO:0000256" key="5">
    <source>
        <dbReference type="ARBA" id="ARBA00022553"/>
    </source>
</evidence>
<proteinExistence type="predicted"/>
<dbReference type="AlphaFoldDB" id="A0A9D1XMM3"/>
<dbReference type="EC" id="2.7.13.3" evidence="3"/>
<evidence type="ECO:0000313" key="17">
    <source>
        <dbReference type="Proteomes" id="UP000886724"/>
    </source>
</evidence>
<feature type="domain" description="Histidine kinase" evidence="15">
    <location>
        <begin position="147"/>
        <end position="363"/>
    </location>
</feature>
<dbReference type="GO" id="GO:0000155">
    <property type="term" value="F:phosphorelay sensor kinase activity"/>
    <property type="evidence" value="ECO:0007669"/>
    <property type="project" value="InterPro"/>
</dbReference>
<dbReference type="InterPro" id="IPR003594">
    <property type="entry name" value="HATPase_dom"/>
</dbReference>
<evidence type="ECO:0000256" key="10">
    <source>
        <dbReference type="ARBA" id="ARBA00022840"/>
    </source>
</evidence>
<dbReference type="GO" id="GO:0005886">
    <property type="term" value="C:plasma membrane"/>
    <property type="evidence" value="ECO:0007669"/>
    <property type="project" value="UniProtKB-SubCell"/>
</dbReference>
<comment type="catalytic activity">
    <reaction evidence="1">
        <text>ATP + protein L-histidine = ADP + protein N-phospho-L-histidine.</text>
        <dbReference type="EC" id="2.7.13.3"/>
    </reaction>
</comment>
<dbReference type="PRINTS" id="PR00344">
    <property type="entry name" value="BCTRLSENSOR"/>
</dbReference>
<keyword evidence="10" id="KW-0067">ATP-binding</keyword>
<dbReference type="InterPro" id="IPR050398">
    <property type="entry name" value="HssS/ArlS-like"/>
</dbReference>
<feature type="transmembrane region" description="Helical" evidence="14">
    <location>
        <begin position="63"/>
        <end position="82"/>
    </location>
</feature>
<evidence type="ECO:0000256" key="14">
    <source>
        <dbReference type="SAM" id="Phobius"/>
    </source>
</evidence>
<evidence type="ECO:0000256" key="7">
    <source>
        <dbReference type="ARBA" id="ARBA00022692"/>
    </source>
</evidence>